<name>A0A075GJL0_9EURY</name>
<proteinExistence type="predicted"/>
<sequence>MAVAGRRLTGRVAQLGSALPWHGRGPEFKSRHVHQSEIVVSAFNRITCFSRLLFFFFSCQSKISSCNSCYGFIRPIDRITVILRLNFPNFRACKSEYITFTNNSNQRKDNQNGVVLYRNLSVEPKDGL</sequence>
<reference evidence="1" key="1">
    <citation type="journal article" date="2014" name="Genome Biol. Evol.">
        <title>Pangenome evidence for extensive interdomain horizontal transfer affecting lineage core and shell genes in uncultured planktonic thaumarchaeota and euryarchaeota.</title>
        <authorList>
            <person name="Deschamps P."/>
            <person name="Zivanovic Y."/>
            <person name="Moreira D."/>
            <person name="Rodriguez-Valera F."/>
            <person name="Lopez-Garcia P."/>
        </authorList>
    </citation>
    <scope>NUCLEOTIDE SEQUENCE</scope>
</reference>
<dbReference type="EMBL" id="KF900678">
    <property type="protein sequence ID" value="AIF03385.1"/>
    <property type="molecule type" value="Genomic_DNA"/>
</dbReference>
<accession>A0A075GJL0</accession>
<dbReference type="AntiFam" id="ANF00013">
    <property type="entry name" value="tRNA translation"/>
</dbReference>
<protein>
    <submittedName>
        <fullName evidence="1">Uncharacterized protein</fullName>
    </submittedName>
</protein>
<dbReference type="AlphaFoldDB" id="A0A075GJL0"/>
<organism evidence="1">
    <name type="scientific">uncultured marine group II/III euryarchaeote KM3_164_F01</name>
    <dbReference type="NCBI Taxonomy" id="1457917"/>
    <lineage>
        <taxon>Archaea</taxon>
        <taxon>Methanobacteriati</taxon>
        <taxon>Methanobacteriota</taxon>
        <taxon>environmental samples</taxon>
    </lineage>
</organism>
<evidence type="ECO:0000313" key="1">
    <source>
        <dbReference type="EMBL" id="AIF03385.1"/>
    </source>
</evidence>